<organism evidence="8 9">
    <name type="scientific">Candidatus Bipolaricaulis anaerobius</name>
    <dbReference type="NCBI Taxonomy" id="2026885"/>
    <lineage>
        <taxon>Bacteria</taxon>
        <taxon>Candidatus Bipolaricaulota</taxon>
        <taxon>Candidatus Bipolaricaulia</taxon>
        <taxon>Candidatus Bipolaricaulales</taxon>
        <taxon>Candidatus Bipolaricaulaceae</taxon>
        <taxon>Candidatus Bipolaricaulis</taxon>
    </lineage>
</organism>
<dbReference type="Pfam" id="PF07244">
    <property type="entry name" value="POTRA"/>
    <property type="match status" value="3"/>
</dbReference>
<evidence type="ECO:0000256" key="5">
    <source>
        <dbReference type="ARBA" id="ARBA00023237"/>
    </source>
</evidence>
<evidence type="ECO:0000256" key="4">
    <source>
        <dbReference type="ARBA" id="ARBA00023136"/>
    </source>
</evidence>
<dbReference type="InterPro" id="IPR010827">
    <property type="entry name" value="BamA/TamA_POTRA"/>
</dbReference>
<dbReference type="InterPro" id="IPR034746">
    <property type="entry name" value="POTRA"/>
</dbReference>
<sequence>MKKLGIILLVASWAGLALAQEFTVGRIEVVGNDHVPTNDILAAVPFAVDEQVTRDEVLAAVQDIQRLGYFMQVTPELAFEGDLVIVRFRVVEYPQIERIVFEGLPPAPKGQGTLWSWLNEAIRGGNRPSEAKLREVLTAHGVNEGEVLNQTKLEAALGALVEEYQKMDWATVQIVPDLRGGELVFRVEELVIVGHRFRGLSTIPEEEARKLVSVPVGEVGRISEIQASLGRLGRSVFFESGAVAAEAGEGGLWLIWDLVERVLLPVPTPLTGIDLRGVTAFPVEKVGSRIGPLPAEPATNYDVLQALGPVYDYYRREGFFMVEFVGEGVEGTRLAVTVKEGRISRIEVDEGTRTAGWVIERVMGLQPGQFLTEGRFAAGRQALMALGYFQDVVLEPRWAADELVLKVTVTDIEKLGSIGGNLAFSPQDHGIVGNLTYNQKNVLGKAIDLSLSLDRGLTGGGSTTWGLSFDSHSFPVFDLVSLDLYRKESDEDPITVTVGGRAAVAYPLAPYLDLSLGLTSEQAWTLPDREALEPRTSAEVGLSYDDRDSPFFPRTGSRGRMSLEKAGTFAPGVEYLALNAELAGFSPLDLSGLRGEARAVLAWRAMVRWGWDLPERYQFSLGGVDSVRGAKSVRTDRHGLLNGEFRVEIAAGSWISLFTDLGATWDGTVKASCGLELAANVAGMFVRISLAWPNDRDPTWVPAFEFGMSPMF</sequence>
<evidence type="ECO:0000256" key="2">
    <source>
        <dbReference type="ARBA" id="ARBA00022692"/>
    </source>
</evidence>
<keyword evidence="3 6" id="KW-0732">Signal</keyword>
<accession>A0A2X3KIW8</accession>
<keyword evidence="2" id="KW-0812">Transmembrane</keyword>
<dbReference type="PANTHER" id="PTHR12815">
    <property type="entry name" value="SORTING AND ASSEMBLY MACHINERY SAMM50 PROTEIN FAMILY MEMBER"/>
    <property type="match status" value="1"/>
</dbReference>
<comment type="subcellular location">
    <subcellularLocation>
        <location evidence="1">Membrane</location>
    </subcellularLocation>
</comment>
<dbReference type="InterPro" id="IPR039910">
    <property type="entry name" value="D15-like"/>
</dbReference>
<name>A0A2X3KIW8_9BACT</name>
<evidence type="ECO:0000313" key="9">
    <source>
        <dbReference type="Proteomes" id="UP000249818"/>
    </source>
</evidence>
<keyword evidence="9" id="KW-1185">Reference proteome</keyword>
<dbReference type="AlphaFoldDB" id="A0A2X3KIW8"/>
<dbReference type="Proteomes" id="UP000249818">
    <property type="component" value="Chromosome BARAN1"/>
</dbReference>
<evidence type="ECO:0000313" key="8">
    <source>
        <dbReference type="EMBL" id="SQD92302.1"/>
    </source>
</evidence>
<feature type="signal peptide" evidence="6">
    <location>
        <begin position="1"/>
        <end position="19"/>
    </location>
</feature>
<feature type="domain" description="POTRA" evidence="7">
    <location>
        <begin position="22"/>
        <end position="93"/>
    </location>
</feature>
<dbReference type="Gene3D" id="3.10.20.310">
    <property type="entry name" value="membrane protein fhac"/>
    <property type="match status" value="2"/>
</dbReference>
<proteinExistence type="predicted"/>
<dbReference type="PANTHER" id="PTHR12815:SF47">
    <property type="entry name" value="TRANSLOCATION AND ASSEMBLY MODULE SUBUNIT TAMA"/>
    <property type="match status" value="1"/>
</dbReference>
<dbReference type="KEGG" id="bana:BARAN1_0277"/>
<evidence type="ECO:0000259" key="7">
    <source>
        <dbReference type="PROSITE" id="PS51779"/>
    </source>
</evidence>
<keyword evidence="5" id="KW-0998">Cell outer membrane</keyword>
<evidence type="ECO:0000256" key="1">
    <source>
        <dbReference type="ARBA" id="ARBA00004370"/>
    </source>
</evidence>
<dbReference type="Pfam" id="PF01103">
    <property type="entry name" value="Omp85"/>
    <property type="match status" value="1"/>
</dbReference>
<feature type="domain" description="POTRA" evidence="7">
    <location>
        <begin position="341"/>
        <end position="410"/>
    </location>
</feature>
<reference evidence="9" key="1">
    <citation type="submission" date="2018-05" db="EMBL/GenBank/DDBJ databases">
        <authorList>
            <person name="Hao L."/>
        </authorList>
    </citation>
    <scope>NUCLEOTIDE SEQUENCE [LARGE SCALE GENOMIC DNA]</scope>
</reference>
<gene>
    <name evidence="8" type="ORF">BARAN1_0277</name>
</gene>
<feature type="chain" id="PRO_5016159031" evidence="6">
    <location>
        <begin position="20"/>
        <end position="712"/>
    </location>
</feature>
<protein>
    <submittedName>
        <fullName evidence="8">Surface antigen, Outer membrane protein/protective antigen OMA87</fullName>
    </submittedName>
</protein>
<evidence type="ECO:0000256" key="3">
    <source>
        <dbReference type="ARBA" id="ARBA00022729"/>
    </source>
</evidence>
<dbReference type="EMBL" id="LS483254">
    <property type="protein sequence ID" value="SQD92302.1"/>
    <property type="molecule type" value="Genomic_DNA"/>
</dbReference>
<keyword evidence="4" id="KW-0472">Membrane</keyword>
<dbReference type="OrthoDB" id="9776356at2"/>
<dbReference type="Gene3D" id="2.40.160.50">
    <property type="entry name" value="membrane protein fhac: a member of the omp85/tpsb transporter family"/>
    <property type="match status" value="1"/>
</dbReference>
<dbReference type="GO" id="GO:0019867">
    <property type="term" value="C:outer membrane"/>
    <property type="evidence" value="ECO:0007669"/>
    <property type="project" value="InterPro"/>
</dbReference>
<dbReference type="PROSITE" id="PS51779">
    <property type="entry name" value="POTRA"/>
    <property type="match status" value="2"/>
</dbReference>
<dbReference type="RefSeq" id="WP_122030540.1">
    <property type="nucleotide sequence ID" value="NZ_LS483254.1"/>
</dbReference>
<dbReference type="InterPro" id="IPR000184">
    <property type="entry name" value="Bac_surfAg_D15"/>
</dbReference>
<evidence type="ECO:0000256" key="6">
    <source>
        <dbReference type="SAM" id="SignalP"/>
    </source>
</evidence>